<accession>A0ABS4W1Y9</accession>
<dbReference type="RefSeq" id="WP_210033243.1">
    <property type="nucleotide sequence ID" value="NZ_JAGINU010000001.1"/>
</dbReference>
<evidence type="ECO:0000313" key="2">
    <source>
        <dbReference type="Proteomes" id="UP001519295"/>
    </source>
</evidence>
<protein>
    <submittedName>
        <fullName evidence="1">Transcriptional regulator of viral defense system</fullName>
    </submittedName>
</protein>
<gene>
    <name evidence="1" type="ORF">JOF36_005885</name>
</gene>
<reference evidence="1 2" key="1">
    <citation type="submission" date="2021-03" db="EMBL/GenBank/DDBJ databases">
        <title>Sequencing the genomes of 1000 actinobacteria strains.</title>
        <authorList>
            <person name="Klenk H.-P."/>
        </authorList>
    </citation>
    <scope>NUCLEOTIDE SEQUENCE [LARGE SCALE GENOMIC DNA]</scope>
    <source>
        <strain evidence="1 2">DSM 45256</strain>
    </source>
</reference>
<dbReference type="EMBL" id="JAGINU010000001">
    <property type="protein sequence ID" value="MBP2370189.1"/>
    <property type="molecule type" value="Genomic_DNA"/>
</dbReference>
<evidence type="ECO:0000313" key="1">
    <source>
        <dbReference type="EMBL" id="MBP2370189.1"/>
    </source>
</evidence>
<sequence>MTDQHSIMTTDEVAEHLGIAPQSVRSTLRRYGISEVRGYDEDAVKALERPGRGARTDLAGRGE</sequence>
<organism evidence="1 2">
    <name type="scientific">Pseudonocardia parietis</name>
    <dbReference type="NCBI Taxonomy" id="570936"/>
    <lineage>
        <taxon>Bacteria</taxon>
        <taxon>Bacillati</taxon>
        <taxon>Actinomycetota</taxon>
        <taxon>Actinomycetes</taxon>
        <taxon>Pseudonocardiales</taxon>
        <taxon>Pseudonocardiaceae</taxon>
        <taxon>Pseudonocardia</taxon>
    </lineage>
</organism>
<dbReference type="Proteomes" id="UP001519295">
    <property type="component" value="Unassembled WGS sequence"/>
</dbReference>
<comment type="caution">
    <text evidence="1">The sequence shown here is derived from an EMBL/GenBank/DDBJ whole genome shotgun (WGS) entry which is preliminary data.</text>
</comment>
<keyword evidence="2" id="KW-1185">Reference proteome</keyword>
<name>A0ABS4W1Y9_9PSEU</name>
<proteinExistence type="predicted"/>